<keyword evidence="1" id="KW-0732">Signal</keyword>
<dbReference type="AlphaFoldDB" id="A0A7X3MLE5"/>
<organism evidence="3 4">
    <name type="scientific">Sporofaciens musculi</name>
    <dbReference type="NCBI Taxonomy" id="2681861"/>
    <lineage>
        <taxon>Bacteria</taxon>
        <taxon>Bacillati</taxon>
        <taxon>Bacillota</taxon>
        <taxon>Clostridia</taxon>
        <taxon>Lachnospirales</taxon>
        <taxon>Lachnospiraceae</taxon>
        <taxon>Sporofaciens</taxon>
    </lineage>
</organism>
<feature type="domain" description="Bacterial Ig-like" evidence="2">
    <location>
        <begin position="235"/>
        <end position="335"/>
    </location>
</feature>
<reference evidence="3 4" key="1">
    <citation type="submission" date="2019-12" db="EMBL/GenBank/DDBJ databases">
        <title>Sporaefaciens musculi gen. nov., sp. nov., a novel bacterium isolated from the caecum of an obese mouse.</title>
        <authorList>
            <person name="Rasmussen T.S."/>
            <person name="Streidl T."/>
            <person name="Hitch T.C.A."/>
            <person name="Wortmann E."/>
            <person name="Deptula P."/>
            <person name="Hansen M."/>
            <person name="Nielsen D.S."/>
            <person name="Clavel T."/>
            <person name="Vogensen F.K."/>
        </authorList>
    </citation>
    <scope>NUCLEOTIDE SEQUENCE [LARGE SCALE GENOMIC DNA]</scope>
    <source>
        <strain evidence="3 4">WCA-9-b2</strain>
    </source>
</reference>
<comment type="caution">
    <text evidence="3">The sequence shown here is derived from an EMBL/GenBank/DDBJ whole genome shotgun (WGS) entry which is preliminary data.</text>
</comment>
<protein>
    <recommendedName>
        <fullName evidence="2">Bacterial Ig-like domain-containing protein</fullName>
    </recommendedName>
</protein>
<dbReference type="Pfam" id="PF20251">
    <property type="entry name" value="Big_14"/>
    <property type="match status" value="1"/>
</dbReference>
<feature type="signal peptide" evidence="1">
    <location>
        <begin position="1"/>
        <end position="28"/>
    </location>
</feature>
<dbReference type="PROSITE" id="PS51257">
    <property type="entry name" value="PROKAR_LIPOPROTEIN"/>
    <property type="match status" value="1"/>
</dbReference>
<dbReference type="RefSeq" id="WP_159755354.1">
    <property type="nucleotide sequence ID" value="NZ_WUQX01000001.1"/>
</dbReference>
<accession>A0A7X3MLE5</accession>
<dbReference type="InterPro" id="IPR046878">
    <property type="entry name" value="Big_14"/>
</dbReference>
<evidence type="ECO:0000256" key="1">
    <source>
        <dbReference type="SAM" id="SignalP"/>
    </source>
</evidence>
<proteinExistence type="predicted"/>
<evidence type="ECO:0000259" key="2">
    <source>
        <dbReference type="Pfam" id="PF20251"/>
    </source>
</evidence>
<feature type="chain" id="PRO_5038357081" description="Bacterial Ig-like domain-containing protein" evidence="1">
    <location>
        <begin position="29"/>
        <end position="337"/>
    </location>
</feature>
<dbReference type="EMBL" id="WUQX01000001">
    <property type="protein sequence ID" value="MXP78561.1"/>
    <property type="molecule type" value="Genomic_DNA"/>
</dbReference>
<keyword evidence="4" id="KW-1185">Reference proteome</keyword>
<dbReference type="Proteomes" id="UP000460412">
    <property type="component" value="Unassembled WGS sequence"/>
</dbReference>
<evidence type="ECO:0000313" key="4">
    <source>
        <dbReference type="Proteomes" id="UP000460412"/>
    </source>
</evidence>
<evidence type="ECO:0000313" key="3">
    <source>
        <dbReference type="EMBL" id="MXP78561.1"/>
    </source>
</evidence>
<sequence>MGKRIAFTIITACVLLITGCGASNSAEAPAGADSQIVENAGQTDIEENIATDGVADYPAAIMVNDTVYLLEGNPMPAEVDESAIIGYTESYTDTFPENNGETNFNPELGMPYAQVEGGIAVLYKNEWYLGTPFSNENTITFTGIIIDHTVESLVPVVCVKTLEEEVIPYEAVFFELPEGEEDWALKTGAEVFITCSGDFTEPAPHYGTLISIRNTDTDVLSPLDGVTMEVTECSDISVTVRIVNDTDKDIQCGEDFCLEVQDEETGEWRKLDEVIDNAAFNAIAYMVQKDSPYEAVIDFEWLYGKLEPGRYRIVKTVTDFRGTGDFTDYTFTAEFSI</sequence>
<name>A0A7X3MLE5_9FIRM</name>
<gene>
    <name evidence="3" type="ORF">GN277_25430</name>
</gene>